<accession>A0A7D4AMB5</accession>
<keyword evidence="4" id="KW-1185">Reference proteome</keyword>
<proteinExistence type="predicted"/>
<evidence type="ECO:0000313" key="4">
    <source>
        <dbReference type="Proteomes" id="UP000501240"/>
    </source>
</evidence>
<dbReference type="AlphaFoldDB" id="A0A7D4AMB5"/>
<feature type="coiled-coil region" evidence="1">
    <location>
        <begin position="153"/>
        <end position="198"/>
    </location>
</feature>
<feature type="region of interest" description="Disordered" evidence="2">
    <location>
        <begin position="308"/>
        <end position="346"/>
    </location>
</feature>
<dbReference type="RefSeq" id="WP_173096146.1">
    <property type="nucleotide sequence ID" value="NZ_CP053892.1"/>
</dbReference>
<gene>
    <name evidence="3" type="ORF">ACTIVE_3586</name>
</gene>
<feature type="region of interest" description="Disordered" evidence="2">
    <location>
        <begin position="1"/>
        <end position="60"/>
    </location>
</feature>
<feature type="compositionally biased region" description="Low complexity" evidence="2">
    <location>
        <begin position="40"/>
        <end position="54"/>
    </location>
</feature>
<evidence type="ECO:0000313" key="3">
    <source>
        <dbReference type="EMBL" id="QKG21948.1"/>
    </source>
</evidence>
<reference evidence="3 4" key="1">
    <citation type="submission" date="2020-05" db="EMBL/GenBank/DDBJ databases">
        <title>Actinomadura verrucosospora NRRL-B18236 (PFL_A860) Genome sequencing and assembly.</title>
        <authorList>
            <person name="Samborskyy M."/>
        </authorList>
    </citation>
    <scope>NUCLEOTIDE SEQUENCE [LARGE SCALE GENOMIC DNA]</scope>
    <source>
        <strain evidence="3 4">NRRL:B18236</strain>
    </source>
</reference>
<keyword evidence="1" id="KW-0175">Coiled coil</keyword>
<protein>
    <submittedName>
        <fullName evidence="3">Large adhesin</fullName>
    </submittedName>
</protein>
<dbReference type="EMBL" id="CP053892">
    <property type="protein sequence ID" value="QKG21948.1"/>
    <property type="molecule type" value="Genomic_DNA"/>
</dbReference>
<evidence type="ECO:0000256" key="1">
    <source>
        <dbReference type="SAM" id="Coils"/>
    </source>
</evidence>
<organism evidence="3 4">
    <name type="scientific">Actinomadura verrucosospora</name>
    <dbReference type="NCBI Taxonomy" id="46165"/>
    <lineage>
        <taxon>Bacteria</taxon>
        <taxon>Bacillati</taxon>
        <taxon>Actinomycetota</taxon>
        <taxon>Actinomycetes</taxon>
        <taxon>Streptosporangiales</taxon>
        <taxon>Thermomonosporaceae</taxon>
        <taxon>Actinomadura</taxon>
    </lineage>
</organism>
<sequence length="448" mass="46554">MHEDQDGRPAAGTEALDVATAPLRPLPDDPAGGDDREPETAPAAVPEPVAGAAAEEPEPGVCEHCARPLPTGAARFCSDAHRAAHAREAEQRDAAGSAALRTFGDDVDRLGDMVVDLVKAAAALGERLDGEVRGAIDGGQEALAEARAERAAAAEADLRTREAEARAEAARAEAAAALEELRKGMAAAKATVAAAQESEAGAWKEAGAAQQARATAANEAAQADGLRKHAEAAWRTEHQARTDAENERDALAGRLAGEQTALATAHSELKEARAELDEARSRLDAAAETERRLRAELTAAQAESARLAAERDSAAARADEQAARADRAEKLADETAARAEGADARIERAEQRAETAAERADRDAATVRSLQDTLRAALDLPAVEEIGEARGVRVGDTGAVIAKPGGLIGVEQVPDVLDSELAARFARAVLAVRVHQATQRAGQDTPAD</sequence>
<dbReference type="Proteomes" id="UP000501240">
    <property type="component" value="Chromosome"/>
</dbReference>
<evidence type="ECO:0000256" key="2">
    <source>
        <dbReference type="SAM" id="MobiDB-lite"/>
    </source>
</evidence>
<name>A0A7D4AMB5_ACTVE</name>